<dbReference type="InterPro" id="IPR011990">
    <property type="entry name" value="TPR-like_helical_dom_sf"/>
</dbReference>
<dbReference type="PROSITE" id="PS51375">
    <property type="entry name" value="PPR"/>
    <property type="match status" value="1"/>
</dbReference>
<comment type="caution">
    <text evidence="4">The sequence shown here is derived from an EMBL/GenBank/DDBJ whole genome shotgun (WGS) entry which is preliminary data.</text>
</comment>
<feature type="repeat" description="PPR" evidence="2">
    <location>
        <begin position="777"/>
        <end position="811"/>
    </location>
</feature>
<evidence type="ECO:0008006" key="6">
    <source>
        <dbReference type="Google" id="ProtNLM"/>
    </source>
</evidence>
<dbReference type="CDD" id="cd00590">
    <property type="entry name" value="RRM_SF"/>
    <property type="match status" value="1"/>
</dbReference>
<evidence type="ECO:0000313" key="4">
    <source>
        <dbReference type="EMBL" id="CAJ1375672.1"/>
    </source>
</evidence>
<evidence type="ECO:0000256" key="1">
    <source>
        <dbReference type="ARBA" id="ARBA00022737"/>
    </source>
</evidence>
<feature type="region of interest" description="Disordered" evidence="3">
    <location>
        <begin position="675"/>
        <end position="707"/>
    </location>
</feature>
<dbReference type="SUPFAM" id="SSF54928">
    <property type="entry name" value="RNA-binding domain, RBD"/>
    <property type="match status" value="1"/>
</dbReference>
<dbReference type="Proteomes" id="UP001178507">
    <property type="component" value="Unassembled WGS sequence"/>
</dbReference>
<name>A0AA36HUS7_9DINO</name>
<protein>
    <recommendedName>
        <fullName evidence="6">Pentatricopeptide repeat-containing protein, chloroplastic</fullName>
    </recommendedName>
</protein>
<dbReference type="PANTHER" id="PTHR47447">
    <property type="entry name" value="OS03G0856100 PROTEIN"/>
    <property type="match status" value="1"/>
</dbReference>
<feature type="region of interest" description="Disordered" evidence="3">
    <location>
        <begin position="1"/>
        <end position="43"/>
    </location>
</feature>
<dbReference type="InterPro" id="IPR002885">
    <property type="entry name" value="PPR_rpt"/>
</dbReference>
<dbReference type="Pfam" id="PF01535">
    <property type="entry name" value="PPR"/>
    <property type="match status" value="2"/>
</dbReference>
<dbReference type="InterPro" id="IPR035979">
    <property type="entry name" value="RBD_domain_sf"/>
</dbReference>
<dbReference type="NCBIfam" id="TIGR00756">
    <property type="entry name" value="PPR"/>
    <property type="match status" value="1"/>
</dbReference>
<evidence type="ECO:0000256" key="2">
    <source>
        <dbReference type="PROSITE-ProRule" id="PRU00708"/>
    </source>
</evidence>
<feature type="compositionally biased region" description="Basic and acidic residues" evidence="3">
    <location>
        <begin position="1"/>
        <end position="12"/>
    </location>
</feature>
<keyword evidence="5" id="KW-1185">Reference proteome</keyword>
<keyword evidence="1" id="KW-0677">Repeat</keyword>
<reference evidence="4" key="1">
    <citation type="submission" date="2023-08" db="EMBL/GenBank/DDBJ databases">
        <authorList>
            <person name="Chen Y."/>
            <person name="Shah S."/>
            <person name="Dougan E. K."/>
            <person name="Thang M."/>
            <person name="Chan C."/>
        </authorList>
    </citation>
    <scope>NUCLEOTIDE SEQUENCE</scope>
</reference>
<sequence length="1324" mass="145291">MEESQKQARSDENAAAAIEESQNFDRTGEGAAIVSAPAGGKKRKLSDMALPELGWKRRARESELCWFARVQAHRHGAEKRMQKDYMAQWRAFSEKHKQRFRDEIAGYMGEYAANTETEADKPPPHAPRWAAFENGVASVVLPVDYTLDDLQADFAQYAENPSAHDQKRWEFYALLHQLLARESCPITSPAKAAEQLTSLRVNRHYLYKLRKSFGDGALPWDVPAQFKMGRTPQESLGEREKQDLLCYVKWHQRTGTALSIEQLETAAVLMKLEKLGEIGADECGDDLEAKLAERRPRFAHFWRDFRAWVEATQPREDSLSLQKLKAKTLHQAAVMEPKVIEQAFDTLQKMLTRLGLMSASGVLLASSSGRVIIADEKGFSSRSDVLTQMRGIITQSGRSKAATVSAVTSFEHITVCSWLPMQGQPLPVGVIVPQKRLHESFSRIWPEAELFANPGGSQTAASFVQMLERLLERYGVELFVLPSYSTAALCALDQQPHSIMSARWAAVKAQLSRQGRDINVFMALSLIRRIVMEGLSEQNQRAGWARCGFVPGELLQRNVVLKERFEELFSSKRAGAGFDAKPQTKTSAVLGLLAAVSPKKVHCSKAGCSQKVSLADRFCAACGEPNTAFSEEAAELVRSGRRSGWYKPPAPSAVVPENAAEEKMERGMGDLLSKLRKRGSQAQPAESDASAPAPAAQGTSAASGDQPIVRTEWDLDNEADCIDWVLQCFSSALHLLQQLDLSTLRRTPVVCSAAISACGKGKRWREALSLLYDSEENVVVFNVAISACARSSRWPEAVGLLKKLQKSHLQPDAFSLGSTLDALDKGSRWQQALRLFASLPRRTLRPNMVMCVSALSACGKANLWQQAVALFSTLQASVGPPSPVAQNALCTELLRAGRWDLAMGMLKEVTRTSQPSMVTFSLALTACERSSAWRWALELLRAANASAADGAARSAAVRALKGQWQAAAALSGGHDVVTYSSCATAYGLASEWSLSLGLLDVAARMAVQGDVVFWCSAVSSKWQGSIGLFERMEQLELQSDAVLASTAINAYGQAALWKSACDTLREVFQRRLQANTYVYSNLISICGRELNWCRALSLIKDMGSLKFELALVPYTAAITACASAKQWQEALNLLAALGDGVDEMAYSPVIAACGWEHALHLMLLMKKRNIQQNQVTLNAALHACEKSGRWAEALVLLQSFSPARLERDILSFNSALAACAGNLQWDQVLVLLSALESSGLQGNALTHGILAGCDLPSLGSLEALQSAGLQQMAKERSVFAKYGLVDKVHLIHGRSKNYRSCAYVEYRNLEDALALGRRLYGIRH</sequence>
<dbReference type="EMBL" id="CAUJNA010000335">
    <property type="protein sequence ID" value="CAJ1375672.1"/>
    <property type="molecule type" value="Genomic_DNA"/>
</dbReference>
<accession>A0AA36HUS7</accession>
<evidence type="ECO:0000313" key="5">
    <source>
        <dbReference type="Proteomes" id="UP001178507"/>
    </source>
</evidence>
<dbReference type="Gene3D" id="1.25.40.10">
    <property type="entry name" value="Tetratricopeptide repeat domain"/>
    <property type="match status" value="4"/>
</dbReference>
<evidence type="ECO:0000256" key="3">
    <source>
        <dbReference type="SAM" id="MobiDB-lite"/>
    </source>
</evidence>
<dbReference type="PANTHER" id="PTHR47447:SF17">
    <property type="entry name" value="OS12G0638900 PROTEIN"/>
    <property type="match status" value="1"/>
</dbReference>
<gene>
    <name evidence="4" type="ORF">EVOR1521_LOCUS4898</name>
</gene>
<proteinExistence type="predicted"/>
<dbReference type="GO" id="GO:0003676">
    <property type="term" value="F:nucleic acid binding"/>
    <property type="evidence" value="ECO:0007669"/>
    <property type="project" value="InterPro"/>
</dbReference>
<organism evidence="4 5">
    <name type="scientific">Effrenium voratum</name>
    <dbReference type="NCBI Taxonomy" id="2562239"/>
    <lineage>
        <taxon>Eukaryota</taxon>
        <taxon>Sar</taxon>
        <taxon>Alveolata</taxon>
        <taxon>Dinophyceae</taxon>
        <taxon>Suessiales</taxon>
        <taxon>Symbiodiniaceae</taxon>
        <taxon>Effrenium</taxon>
    </lineage>
</organism>
<feature type="compositionally biased region" description="Low complexity" evidence="3">
    <location>
        <begin position="680"/>
        <end position="703"/>
    </location>
</feature>